<gene>
    <name evidence="5" type="ORF">EDC36_105174</name>
    <name evidence="6" type="ORF">Tigna_02199</name>
</gene>
<feature type="region of interest" description="Disordered" evidence="3">
    <location>
        <begin position="1"/>
        <end position="22"/>
    </location>
</feature>
<dbReference type="GO" id="GO:0047372">
    <property type="term" value="F:monoacylglycerol lipase activity"/>
    <property type="evidence" value="ECO:0007669"/>
    <property type="project" value="TreeGrafter"/>
</dbReference>
<keyword evidence="8" id="KW-1185">Reference proteome</keyword>
<evidence type="ECO:0000313" key="8">
    <source>
        <dbReference type="Proteomes" id="UP000315577"/>
    </source>
</evidence>
<dbReference type="RefSeq" id="WP_132962283.1">
    <property type="nucleotide sequence ID" value="NZ_SMAH01000005.1"/>
</dbReference>
<evidence type="ECO:0000256" key="1">
    <source>
        <dbReference type="ARBA" id="ARBA00010884"/>
    </source>
</evidence>
<dbReference type="PANTHER" id="PTHR10794:SF94">
    <property type="entry name" value="ESTERASE YHET-RELATED"/>
    <property type="match status" value="1"/>
</dbReference>
<reference evidence="6 8" key="2">
    <citation type="submission" date="2019-07" db="EMBL/GenBank/DDBJ databases">
        <title>Tepidimonas ignava SPS-1037 draft genome.</title>
        <authorList>
            <person name="Da Costa M.S."/>
            <person name="Froufe H.J.C."/>
            <person name="Egas C."/>
            <person name="Albuquerque L."/>
        </authorList>
    </citation>
    <scope>NUCLEOTIDE SEQUENCE [LARGE SCALE GENOMIC DNA]</scope>
    <source>
        <strain evidence="6 8">SPS-1037</strain>
    </source>
</reference>
<feature type="active site" description="Charge relay system" evidence="2">
    <location>
        <position position="305"/>
    </location>
</feature>
<dbReference type="InterPro" id="IPR012020">
    <property type="entry name" value="ABHD4"/>
</dbReference>
<evidence type="ECO:0000313" key="5">
    <source>
        <dbReference type="EMBL" id="TCS98417.1"/>
    </source>
</evidence>
<dbReference type="PANTHER" id="PTHR10794">
    <property type="entry name" value="ABHYDROLASE DOMAIN-CONTAINING PROTEIN"/>
    <property type="match status" value="1"/>
</dbReference>
<dbReference type="Pfam" id="PF00561">
    <property type="entry name" value="Abhydrolase_1"/>
    <property type="match status" value="1"/>
</dbReference>
<dbReference type="Proteomes" id="UP000315577">
    <property type="component" value="Unassembled WGS sequence"/>
</dbReference>
<feature type="active site" description="Charge relay system" evidence="2">
    <location>
        <position position="277"/>
    </location>
</feature>
<comment type="similarity">
    <text evidence="1">Belongs to the AB hydrolase superfamily. AB hydrolase 4 family.</text>
</comment>
<protein>
    <submittedName>
        <fullName evidence="6">Alpha/beta hydrolase fold protein</fullName>
    </submittedName>
</protein>
<feature type="domain" description="AB hydrolase-1" evidence="4">
    <location>
        <begin position="70"/>
        <end position="308"/>
    </location>
</feature>
<dbReference type="EMBL" id="VJNC01000016">
    <property type="protein sequence ID" value="TSE19579.1"/>
    <property type="molecule type" value="Genomic_DNA"/>
</dbReference>
<comment type="caution">
    <text evidence="5">The sequence shown here is derived from an EMBL/GenBank/DDBJ whole genome shotgun (WGS) entry which is preliminary data.</text>
</comment>
<accession>A0A4V2UW62</accession>
<dbReference type="InterPro" id="IPR050960">
    <property type="entry name" value="AB_hydrolase_4_sf"/>
</dbReference>
<dbReference type="OrthoDB" id="332676at2"/>
<dbReference type="InterPro" id="IPR029058">
    <property type="entry name" value="AB_hydrolase_fold"/>
</dbReference>
<dbReference type="Proteomes" id="UP000295536">
    <property type="component" value="Unassembled WGS sequence"/>
</dbReference>
<dbReference type="AlphaFoldDB" id="A0A4V2UW62"/>
<proteinExistence type="inferred from homology"/>
<dbReference type="SUPFAM" id="SSF53474">
    <property type="entry name" value="alpha/beta-Hydrolases"/>
    <property type="match status" value="1"/>
</dbReference>
<name>A0A4V2UW62_9BURK</name>
<feature type="active site" description="Charge relay system" evidence="2">
    <location>
        <position position="149"/>
    </location>
</feature>
<dbReference type="Gene3D" id="3.40.50.1820">
    <property type="entry name" value="alpha/beta hydrolase"/>
    <property type="match status" value="1"/>
</dbReference>
<keyword evidence="6" id="KW-0378">Hydrolase</keyword>
<evidence type="ECO:0000313" key="7">
    <source>
        <dbReference type="Proteomes" id="UP000295536"/>
    </source>
</evidence>
<evidence type="ECO:0000256" key="3">
    <source>
        <dbReference type="SAM" id="MobiDB-lite"/>
    </source>
</evidence>
<feature type="compositionally biased region" description="Pro residues" evidence="3">
    <location>
        <begin position="1"/>
        <end position="17"/>
    </location>
</feature>
<dbReference type="InterPro" id="IPR000073">
    <property type="entry name" value="AB_hydrolase_1"/>
</dbReference>
<dbReference type="PIRSF" id="PIRSF005211">
    <property type="entry name" value="Ab_hydro_YheT"/>
    <property type="match status" value="1"/>
</dbReference>
<evidence type="ECO:0000256" key="2">
    <source>
        <dbReference type="PIRSR" id="PIRSR005211-1"/>
    </source>
</evidence>
<organism evidence="5 7">
    <name type="scientific">Tepidimonas ignava</name>
    <dbReference type="NCBI Taxonomy" id="114249"/>
    <lineage>
        <taxon>Bacteria</taxon>
        <taxon>Pseudomonadati</taxon>
        <taxon>Pseudomonadota</taxon>
        <taxon>Betaproteobacteria</taxon>
        <taxon>Burkholderiales</taxon>
        <taxon>Tepidimonas</taxon>
    </lineage>
</organism>
<evidence type="ECO:0000313" key="6">
    <source>
        <dbReference type="EMBL" id="TSE19579.1"/>
    </source>
</evidence>
<evidence type="ECO:0000259" key="4">
    <source>
        <dbReference type="Pfam" id="PF00561"/>
    </source>
</evidence>
<reference evidence="5 7" key="1">
    <citation type="submission" date="2019-03" db="EMBL/GenBank/DDBJ databases">
        <title>Genomic Encyclopedia of Type Strains, Phase IV (KMG-IV): sequencing the most valuable type-strain genomes for metagenomic binning, comparative biology and taxonomic classification.</title>
        <authorList>
            <person name="Goeker M."/>
        </authorList>
    </citation>
    <scope>NUCLEOTIDE SEQUENCE [LARGE SCALE GENOMIC DNA]</scope>
    <source>
        <strain evidence="5 7">DSM 12034</strain>
    </source>
</reference>
<sequence>MVLPPAPCPPDEWPRPPAWQRGGHRQTVAAAFWARRTPTALPAWRRQRWNTPDGDFVDADTLLPPVPQGLVVLFHGLEGSSRSHYAQALAWVALQRGWGVVVPHFRGCSGEPNRAPRAYHSGDHAEIDWMLARAAALAPALPLWAVGVSLGGNALLRWLQEQGAAARARVRAAAAVSAPLDLTAAGAAIDRGLNRWLYARHFLRTMRRKARALARQHPGVLDVRRAVTARTLRVFDDAFTAPLHGFAGVDDYWRRASSKPHLARIQVPTLVLNARNDPFVPAASLPQAGEVGPWVRLWQPRQGGHVGFAQRRHPGDVRGEVWGVWEHVLNWLHAASAASVP</sequence>
<dbReference type="EMBL" id="SMAH01000005">
    <property type="protein sequence ID" value="TCS98417.1"/>
    <property type="molecule type" value="Genomic_DNA"/>
</dbReference>
<dbReference type="GO" id="GO:0034338">
    <property type="term" value="F:short-chain carboxylesterase activity"/>
    <property type="evidence" value="ECO:0007669"/>
    <property type="project" value="TreeGrafter"/>
</dbReference>